<evidence type="ECO:0000256" key="2">
    <source>
        <dbReference type="ARBA" id="ARBA00022734"/>
    </source>
</evidence>
<proteinExistence type="inferred from homology"/>
<dbReference type="GO" id="GO:0009610">
    <property type="term" value="P:response to symbiotic fungus"/>
    <property type="evidence" value="ECO:0007669"/>
    <property type="project" value="UniProtKB-ARBA"/>
</dbReference>
<dbReference type="Gene3D" id="2.60.120.200">
    <property type="match status" value="1"/>
</dbReference>
<sequence length="67" mass="7309">STLTVVATDEDGQNSTLSQQLDLKWLLPEMVVVGISASSGTAQSHEIYSWSFTSVLETTKEQLGQHQ</sequence>
<dbReference type="InterPro" id="IPR013320">
    <property type="entry name" value="ConA-like_dom_sf"/>
</dbReference>
<comment type="caution">
    <text evidence="4">The sequence shown here is derived from an EMBL/GenBank/DDBJ whole genome shotgun (WGS) entry which is preliminary data.</text>
</comment>
<organism evidence="4 5">
    <name type="scientific">Trifolium pratense</name>
    <name type="common">Red clover</name>
    <dbReference type="NCBI Taxonomy" id="57577"/>
    <lineage>
        <taxon>Eukaryota</taxon>
        <taxon>Viridiplantae</taxon>
        <taxon>Streptophyta</taxon>
        <taxon>Embryophyta</taxon>
        <taxon>Tracheophyta</taxon>
        <taxon>Spermatophyta</taxon>
        <taxon>Magnoliopsida</taxon>
        <taxon>eudicotyledons</taxon>
        <taxon>Gunneridae</taxon>
        <taxon>Pentapetalae</taxon>
        <taxon>rosids</taxon>
        <taxon>fabids</taxon>
        <taxon>Fabales</taxon>
        <taxon>Fabaceae</taxon>
        <taxon>Papilionoideae</taxon>
        <taxon>50 kb inversion clade</taxon>
        <taxon>NPAAA clade</taxon>
        <taxon>Hologalegina</taxon>
        <taxon>IRL clade</taxon>
        <taxon>Trifolieae</taxon>
        <taxon>Trifolium</taxon>
    </lineage>
</organism>
<evidence type="ECO:0000313" key="4">
    <source>
        <dbReference type="EMBL" id="PNX99902.1"/>
    </source>
</evidence>
<dbReference type="Pfam" id="PF00139">
    <property type="entry name" value="Lectin_legB"/>
    <property type="match status" value="1"/>
</dbReference>
<dbReference type="GO" id="GO:0030246">
    <property type="term" value="F:carbohydrate binding"/>
    <property type="evidence" value="ECO:0007669"/>
    <property type="project" value="UniProtKB-KW"/>
</dbReference>
<feature type="non-terminal residue" evidence="4">
    <location>
        <position position="1"/>
    </location>
</feature>
<dbReference type="AlphaFoldDB" id="A0A2K3NA48"/>
<reference evidence="4 5" key="1">
    <citation type="journal article" date="2014" name="Am. J. Bot.">
        <title>Genome assembly and annotation for red clover (Trifolium pratense; Fabaceae).</title>
        <authorList>
            <person name="Istvanek J."/>
            <person name="Jaros M."/>
            <person name="Krenek A."/>
            <person name="Repkova J."/>
        </authorList>
    </citation>
    <scope>NUCLEOTIDE SEQUENCE [LARGE SCALE GENOMIC DNA]</scope>
    <source>
        <strain evidence="5">cv. Tatra</strain>
        <tissue evidence="4">Young leaves</tissue>
    </source>
</reference>
<evidence type="ECO:0000256" key="1">
    <source>
        <dbReference type="ARBA" id="ARBA00007606"/>
    </source>
</evidence>
<dbReference type="InterPro" id="IPR001220">
    <property type="entry name" value="Legume_lectin_dom"/>
</dbReference>
<keyword evidence="2 4" id="KW-0430">Lectin</keyword>
<dbReference type="SUPFAM" id="SSF49899">
    <property type="entry name" value="Concanavalin A-like lectins/glucanases"/>
    <property type="match status" value="1"/>
</dbReference>
<gene>
    <name evidence="4" type="ORF">L195_g023174</name>
</gene>
<accession>A0A2K3NA48</accession>
<protein>
    <submittedName>
        <fullName evidence="4">Legume lectin beta domain protein</fullName>
    </submittedName>
</protein>
<evidence type="ECO:0000313" key="5">
    <source>
        <dbReference type="Proteomes" id="UP000236291"/>
    </source>
</evidence>
<comment type="similarity">
    <text evidence="1">Belongs to the leguminous lectin family.</text>
</comment>
<evidence type="ECO:0000259" key="3">
    <source>
        <dbReference type="Pfam" id="PF00139"/>
    </source>
</evidence>
<dbReference type="EMBL" id="ASHM01018289">
    <property type="protein sequence ID" value="PNX99902.1"/>
    <property type="molecule type" value="Genomic_DNA"/>
</dbReference>
<dbReference type="Proteomes" id="UP000236291">
    <property type="component" value="Unassembled WGS sequence"/>
</dbReference>
<reference evidence="4 5" key="2">
    <citation type="journal article" date="2017" name="Front. Plant Sci.">
        <title>Gene Classification and Mining of Molecular Markers Useful in Red Clover (Trifolium pratense) Breeding.</title>
        <authorList>
            <person name="Istvanek J."/>
            <person name="Dluhosova J."/>
            <person name="Dluhos P."/>
            <person name="Patkova L."/>
            <person name="Nedelnik J."/>
            <person name="Repkova J."/>
        </authorList>
    </citation>
    <scope>NUCLEOTIDE SEQUENCE [LARGE SCALE GENOMIC DNA]</scope>
    <source>
        <strain evidence="5">cv. Tatra</strain>
        <tissue evidence="4">Young leaves</tissue>
    </source>
</reference>
<feature type="domain" description="Legume lectin" evidence="3">
    <location>
        <begin position="3"/>
        <end position="60"/>
    </location>
</feature>
<name>A0A2K3NA48_TRIPR</name>